<feature type="non-terminal residue" evidence="2">
    <location>
        <position position="207"/>
    </location>
</feature>
<accession>A0A6G0XJ01</accession>
<dbReference type="OrthoDB" id="6625860at2759"/>
<evidence type="ECO:0000313" key="2">
    <source>
        <dbReference type="EMBL" id="KAF0740325.1"/>
    </source>
</evidence>
<dbReference type="AlphaFoldDB" id="A0A6G0XJ01"/>
<feature type="non-terminal residue" evidence="2">
    <location>
        <position position="1"/>
    </location>
</feature>
<dbReference type="InterPro" id="IPR000477">
    <property type="entry name" value="RT_dom"/>
</dbReference>
<evidence type="ECO:0000259" key="1">
    <source>
        <dbReference type="PROSITE" id="PS50878"/>
    </source>
</evidence>
<reference evidence="2 3" key="1">
    <citation type="submission" date="2019-08" db="EMBL/GenBank/DDBJ databases">
        <title>Whole genome of Aphis craccivora.</title>
        <authorList>
            <person name="Voronova N.V."/>
            <person name="Shulinski R.S."/>
            <person name="Bandarenka Y.V."/>
            <person name="Zhorov D.G."/>
            <person name="Warner D."/>
        </authorList>
    </citation>
    <scope>NUCLEOTIDE SEQUENCE [LARGE SCALE GENOMIC DNA]</scope>
    <source>
        <strain evidence="2">180601</strain>
        <tissue evidence="2">Whole Body</tissue>
    </source>
</reference>
<sequence length="207" mass="23469">RSFKICFGTATFEIASLNTGVPRGGILSPILFNIFVSDQTISPNTSIADYADDKVIISINEHPFLASLHLQNHLGLMENWQAPCPNVLLYGIHIPSLPTIKYLGLTLNQRLIWAQHILEKRLSLKNRLHILKHLISNKVTPIDIKLLMYKFLLKPIWTYGLQLWGNAKNSNLNKIQAFQNMTLREIGNAPPYDSNHTLCNLLTLFVT</sequence>
<feature type="domain" description="Reverse transcriptase" evidence="1">
    <location>
        <begin position="1"/>
        <end position="118"/>
    </location>
</feature>
<evidence type="ECO:0000313" key="3">
    <source>
        <dbReference type="Proteomes" id="UP000478052"/>
    </source>
</evidence>
<keyword evidence="3" id="KW-1185">Reference proteome</keyword>
<gene>
    <name evidence="2" type="ORF">FWK35_00035543</name>
</gene>
<proteinExistence type="predicted"/>
<name>A0A6G0XJ01_APHCR</name>
<dbReference type="Proteomes" id="UP000478052">
    <property type="component" value="Unassembled WGS sequence"/>
</dbReference>
<comment type="caution">
    <text evidence="2">The sequence shown here is derived from an EMBL/GenBank/DDBJ whole genome shotgun (WGS) entry which is preliminary data.</text>
</comment>
<dbReference type="PROSITE" id="PS50878">
    <property type="entry name" value="RT_POL"/>
    <property type="match status" value="1"/>
</dbReference>
<protein>
    <recommendedName>
        <fullName evidence="1">Reverse transcriptase domain-containing protein</fullName>
    </recommendedName>
</protein>
<organism evidence="2 3">
    <name type="scientific">Aphis craccivora</name>
    <name type="common">Cowpea aphid</name>
    <dbReference type="NCBI Taxonomy" id="307492"/>
    <lineage>
        <taxon>Eukaryota</taxon>
        <taxon>Metazoa</taxon>
        <taxon>Ecdysozoa</taxon>
        <taxon>Arthropoda</taxon>
        <taxon>Hexapoda</taxon>
        <taxon>Insecta</taxon>
        <taxon>Pterygota</taxon>
        <taxon>Neoptera</taxon>
        <taxon>Paraneoptera</taxon>
        <taxon>Hemiptera</taxon>
        <taxon>Sternorrhyncha</taxon>
        <taxon>Aphidomorpha</taxon>
        <taxon>Aphidoidea</taxon>
        <taxon>Aphididae</taxon>
        <taxon>Aphidini</taxon>
        <taxon>Aphis</taxon>
        <taxon>Aphis</taxon>
    </lineage>
</organism>
<dbReference type="EMBL" id="VUJU01007798">
    <property type="protein sequence ID" value="KAF0740325.1"/>
    <property type="molecule type" value="Genomic_DNA"/>
</dbReference>